<dbReference type="KEGG" id="dpx:DAPPUDRAFT_100959"/>
<accession>E9GBS7</accession>
<name>E9GBS7_DAPPU</name>
<keyword evidence="2" id="KW-1185">Reference proteome</keyword>
<organism evidence="1 2">
    <name type="scientific">Daphnia pulex</name>
    <name type="common">Water flea</name>
    <dbReference type="NCBI Taxonomy" id="6669"/>
    <lineage>
        <taxon>Eukaryota</taxon>
        <taxon>Metazoa</taxon>
        <taxon>Ecdysozoa</taxon>
        <taxon>Arthropoda</taxon>
        <taxon>Crustacea</taxon>
        <taxon>Branchiopoda</taxon>
        <taxon>Diplostraca</taxon>
        <taxon>Cladocera</taxon>
        <taxon>Anomopoda</taxon>
        <taxon>Daphniidae</taxon>
        <taxon>Daphnia</taxon>
    </lineage>
</organism>
<dbReference type="EMBL" id="GL732538">
    <property type="protein sequence ID" value="EFX83010.1"/>
    <property type="molecule type" value="Genomic_DNA"/>
</dbReference>
<evidence type="ECO:0000313" key="1">
    <source>
        <dbReference type="EMBL" id="EFX83010.1"/>
    </source>
</evidence>
<dbReference type="Proteomes" id="UP000000305">
    <property type="component" value="Unassembled WGS sequence"/>
</dbReference>
<evidence type="ECO:0000313" key="2">
    <source>
        <dbReference type="Proteomes" id="UP000000305"/>
    </source>
</evidence>
<dbReference type="HOGENOM" id="CLU_2160888_0_0_1"/>
<protein>
    <submittedName>
        <fullName evidence="1">Uncharacterized protein</fullName>
    </submittedName>
</protein>
<dbReference type="AlphaFoldDB" id="E9GBS7"/>
<gene>
    <name evidence="1" type="ORF">DAPPUDRAFT_100959</name>
</gene>
<sequence length="111" mass="12172">MAASSHVECYWCVLKSTICYFPEITSGPHVSIYNALSSLKLCDLCTEILEPMLAFVHDRRVAFTNVLPHPHLRDVRSSSFAATCAATRAATLATTRATTRATQLFSTSMTS</sequence>
<dbReference type="InParanoid" id="E9GBS7"/>
<reference evidence="1 2" key="1">
    <citation type="journal article" date="2011" name="Science">
        <title>The ecoresponsive genome of Daphnia pulex.</title>
        <authorList>
            <person name="Colbourne J.K."/>
            <person name="Pfrender M.E."/>
            <person name="Gilbert D."/>
            <person name="Thomas W.K."/>
            <person name="Tucker A."/>
            <person name="Oakley T.H."/>
            <person name="Tokishita S."/>
            <person name="Aerts A."/>
            <person name="Arnold G.J."/>
            <person name="Basu M.K."/>
            <person name="Bauer D.J."/>
            <person name="Caceres C.E."/>
            <person name="Carmel L."/>
            <person name="Casola C."/>
            <person name="Choi J.H."/>
            <person name="Detter J.C."/>
            <person name="Dong Q."/>
            <person name="Dusheyko S."/>
            <person name="Eads B.D."/>
            <person name="Frohlich T."/>
            <person name="Geiler-Samerotte K.A."/>
            <person name="Gerlach D."/>
            <person name="Hatcher P."/>
            <person name="Jogdeo S."/>
            <person name="Krijgsveld J."/>
            <person name="Kriventseva E.V."/>
            <person name="Kultz D."/>
            <person name="Laforsch C."/>
            <person name="Lindquist E."/>
            <person name="Lopez J."/>
            <person name="Manak J.R."/>
            <person name="Muller J."/>
            <person name="Pangilinan J."/>
            <person name="Patwardhan R.P."/>
            <person name="Pitluck S."/>
            <person name="Pritham E.J."/>
            <person name="Rechtsteiner A."/>
            <person name="Rho M."/>
            <person name="Rogozin I.B."/>
            <person name="Sakarya O."/>
            <person name="Salamov A."/>
            <person name="Schaack S."/>
            <person name="Shapiro H."/>
            <person name="Shiga Y."/>
            <person name="Skalitzky C."/>
            <person name="Smith Z."/>
            <person name="Souvorov A."/>
            <person name="Sung W."/>
            <person name="Tang Z."/>
            <person name="Tsuchiya D."/>
            <person name="Tu H."/>
            <person name="Vos H."/>
            <person name="Wang M."/>
            <person name="Wolf Y.I."/>
            <person name="Yamagata H."/>
            <person name="Yamada T."/>
            <person name="Ye Y."/>
            <person name="Shaw J.R."/>
            <person name="Andrews J."/>
            <person name="Crease T.J."/>
            <person name="Tang H."/>
            <person name="Lucas S.M."/>
            <person name="Robertson H.M."/>
            <person name="Bork P."/>
            <person name="Koonin E.V."/>
            <person name="Zdobnov E.M."/>
            <person name="Grigoriev I.V."/>
            <person name="Lynch M."/>
            <person name="Boore J.L."/>
        </authorList>
    </citation>
    <scope>NUCLEOTIDE SEQUENCE [LARGE SCALE GENOMIC DNA]</scope>
</reference>
<proteinExistence type="predicted"/>